<keyword evidence="9" id="KW-1185">Reference proteome</keyword>
<dbReference type="InterPro" id="IPR050833">
    <property type="entry name" value="Poly_Biosynth_Transport"/>
</dbReference>
<keyword evidence="5 7" id="KW-1133">Transmembrane helix</keyword>
<comment type="subcellular location">
    <subcellularLocation>
        <location evidence="1">Cell membrane</location>
        <topology evidence="1">Multi-pass membrane protein</topology>
    </subcellularLocation>
</comment>
<dbReference type="EMBL" id="BLTE01000007">
    <property type="protein sequence ID" value="GFK93909.1"/>
    <property type="molecule type" value="Genomic_DNA"/>
</dbReference>
<evidence type="ECO:0000313" key="9">
    <source>
        <dbReference type="Proteomes" id="UP000494245"/>
    </source>
</evidence>
<dbReference type="GO" id="GO:0005886">
    <property type="term" value="C:plasma membrane"/>
    <property type="evidence" value="ECO:0007669"/>
    <property type="project" value="UniProtKB-SubCell"/>
</dbReference>
<feature type="transmembrane region" description="Helical" evidence="7">
    <location>
        <begin position="381"/>
        <end position="405"/>
    </location>
</feature>
<feature type="transmembrane region" description="Helical" evidence="7">
    <location>
        <begin position="78"/>
        <end position="104"/>
    </location>
</feature>
<feature type="transmembrane region" description="Helical" evidence="7">
    <location>
        <begin position="12"/>
        <end position="35"/>
    </location>
</feature>
<comment type="caution">
    <text evidence="8">The sequence shown here is derived from an EMBL/GenBank/DDBJ whole genome shotgun (WGS) entry which is preliminary data.</text>
</comment>
<proteinExistence type="inferred from homology"/>
<feature type="transmembrane region" description="Helical" evidence="7">
    <location>
        <begin position="317"/>
        <end position="336"/>
    </location>
</feature>
<evidence type="ECO:0000256" key="4">
    <source>
        <dbReference type="ARBA" id="ARBA00022692"/>
    </source>
</evidence>
<dbReference type="Proteomes" id="UP000494245">
    <property type="component" value="Unassembled WGS sequence"/>
</dbReference>
<dbReference type="Pfam" id="PF13440">
    <property type="entry name" value="Polysacc_synt_3"/>
    <property type="match status" value="1"/>
</dbReference>
<evidence type="ECO:0000256" key="1">
    <source>
        <dbReference type="ARBA" id="ARBA00004651"/>
    </source>
</evidence>
<reference evidence="8 9" key="1">
    <citation type="submission" date="2020-04" db="EMBL/GenBank/DDBJ databases">
        <authorList>
            <consortium name="Desulfovibrio sp. FSS-1 genome sequencing consortium"/>
            <person name="Shimoshige H."/>
            <person name="Kobayashi H."/>
            <person name="Maekawa T."/>
        </authorList>
    </citation>
    <scope>NUCLEOTIDE SEQUENCE [LARGE SCALE GENOMIC DNA]</scope>
    <source>
        <strain evidence="8 9">SIID29052-01</strain>
    </source>
</reference>
<feature type="transmembrane region" description="Helical" evidence="7">
    <location>
        <begin position="417"/>
        <end position="434"/>
    </location>
</feature>
<dbReference type="PANTHER" id="PTHR30250">
    <property type="entry name" value="PST FAMILY PREDICTED COLANIC ACID TRANSPORTER"/>
    <property type="match status" value="1"/>
</dbReference>
<feature type="transmembrane region" description="Helical" evidence="7">
    <location>
        <begin position="440"/>
        <end position="461"/>
    </location>
</feature>
<dbReference type="CDD" id="cd13127">
    <property type="entry name" value="MATE_tuaB_like"/>
    <property type="match status" value="1"/>
</dbReference>
<evidence type="ECO:0000256" key="2">
    <source>
        <dbReference type="ARBA" id="ARBA00007430"/>
    </source>
</evidence>
<gene>
    <name evidence="8" type="primary">tuaB</name>
    <name evidence="8" type="ORF">NNJEOMEG_01747</name>
</gene>
<sequence length="484" mass="53927">MARMSIAKSIAWMGCTSALGQVVTWSVTILVARLLTPEDYGLVALSGLFTVFAQSVSELGVGAAVIQRESVTEHQIRSLYGLSLLTGVVMTLIGYLAGPVLAWIFSDERLSNLVAFQSLIFIVAAMKSMQRNVLVRETRFDLIAKVETISRIGTSCCTLAMAATGFGYWALAAQWLLIEFFQFIMFSRIERIRPTLLIRYSEIRDILYFGIGIMVRSIFFQLYALVDTAILGKLATKDFLGAYGFAKQLTNMPFEKIVRIVNQVLYPYLARNQGDISALRELTLKAAEHQALVIAPFYYILFFCADETVSILLGPNWSQAVFPLKIFCVACLFRLAESYNINCMTAMGMIYEQIRYMLTLIIVLSVSITLIAATAGPRYSLFIWITAYPLLSLGFSKALLARLGISFAQVISRLRRIAMIHIALITVMILASSHQYSDNFMALAFKCGAGVGFYIVANMLFNMECLRKLVNNIFPNSSSNRQAA</sequence>
<accession>A0A6V8LUX3</accession>
<comment type="similarity">
    <text evidence="2">Belongs to the polysaccharide synthase family.</text>
</comment>
<evidence type="ECO:0000256" key="7">
    <source>
        <dbReference type="SAM" id="Phobius"/>
    </source>
</evidence>
<dbReference type="AlphaFoldDB" id="A0A6V8LUX3"/>
<reference evidence="8 9" key="2">
    <citation type="submission" date="2020-05" db="EMBL/GenBank/DDBJ databases">
        <title>Draft genome sequence of Desulfovibrio sp. strainFSS-1.</title>
        <authorList>
            <person name="Shimoshige H."/>
            <person name="Kobayashi H."/>
            <person name="Maekawa T."/>
        </authorList>
    </citation>
    <scope>NUCLEOTIDE SEQUENCE [LARGE SCALE GENOMIC DNA]</scope>
    <source>
        <strain evidence="8 9">SIID29052-01</strain>
    </source>
</reference>
<evidence type="ECO:0000256" key="6">
    <source>
        <dbReference type="ARBA" id="ARBA00023136"/>
    </source>
</evidence>
<feature type="transmembrane region" description="Helical" evidence="7">
    <location>
        <begin position="110"/>
        <end position="130"/>
    </location>
</feature>
<dbReference type="PANTHER" id="PTHR30250:SF10">
    <property type="entry name" value="LIPOPOLYSACCHARIDE BIOSYNTHESIS PROTEIN WZXC"/>
    <property type="match status" value="1"/>
</dbReference>
<feature type="transmembrane region" description="Helical" evidence="7">
    <location>
        <begin position="206"/>
        <end position="226"/>
    </location>
</feature>
<protein>
    <submittedName>
        <fullName evidence="8">Teichuronic acid biosynthesis protein TuaB</fullName>
    </submittedName>
</protein>
<keyword evidence="6 7" id="KW-0472">Membrane</keyword>
<keyword evidence="4 7" id="KW-0812">Transmembrane</keyword>
<keyword evidence="3" id="KW-1003">Cell membrane</keyword>
<name>A0A6V8LUX3_9BACT</name>
<evidence type="ECO:0000256" key="3">
    <source>
        <dbReference type="ARBA" id="ARBA00022475"/>
    </source>
</evidence>
<feature type="transmembrane region" description="Helical" evidence="7">
    <location>
        <begin position="356"/>
        <end position="375"/>
    </location>
</feature>
<evidence type="ECO:0000313" key="8">
    <source>
        <dbReference type="EMBL" id="GFK93909.1"/>
    </source>
</evidence>
<feature type="transmembrane region" description="Helical" evidence="7">
    <location>
        <begin position="41"/>
        <end position="66"/>
    </location>
</feature>
<evidence type="ECO:0000256" key="5">
    <source>
        <dbReference type="ARBA" id="ARBA00022989"/>
    </source>
</evidence>
<organism evidence="8 9">
    <name type="scientific">Fundidesulfovibrio magnetotacticus</name>
    <dbReference type="NCBI Taxonomy" id="2730080"/>
    <lineage>
        <taxon>Bacteria</taxon>
        <taxon>Pseudomonadati</taxon>
        <taxon>Thermodesulfobacteriota</taxon>
        <taxon>Desulfovibrionia</taxon>
        <taxon>Desulfovibrionales</taxon>
        <taxon>Desulfovibrionaceae</taxon>
        <taxon>Fundidesulfovibrio</taxon>
    </lineage>
</organism>